<dbReference type="Gene3D" id="3.40.630.30">
    <property type="match status" value="1"/>
</dbReference>
<gene>
    <name evidence="4" type="primary">LOC118418486</name>
</gene>
<dbReference type="SUPFAM" id="SSF55729">
    <property type="entry name" value="Acyl-CoA N-acyltransferases (Nat)"/>
    <property type="match status" value="1"/>
</dbReference>
<dbReference type="FunFam" id="3.40.630.30:FF:000076">
    <property type="entry name" value="Blast:N-acetyltransferase 6"/>
    <property type="match status" value="1"/>
</dbReference>
<dbReference type="OMA" id="IYWMHKD"/>
<dbReference type="GeneID" id="118418486"/>
<dbReference type="GO" id="GO:0004596">
    <property type="term" value="F:protein-N-terminal amino-acid acetyltransferase activity"/>
    <property type="evidence" value="ECO:0000318"/>
    <property type="project" value="GO_Central"/>
</dbReference>
<dbReference type="Pfam" id="PF00583">
    <property type="entry name" value="Acetyltransf_1"/>
    <property type="match status" value="1"/>
</dbReference>
<dbReference type="InterPro" id="IPR000182">
    <property type="entry name" value="GNAT_dom"/>
</dbReference>
<dbReference type="InterPro" id="IPR016181">
    <property type="entry name" value="Acyl_CoA_acyltransferase"/>
</dbReference>
<dbReference type="KEGG" id="bfo:118418486"/>
<feature type="compositionally biased region" description="Pro residues" evidence="1">
    <location>
        <begin position="224"/>
        <end position="299"/>
    </location>
</feature>
<keyword evidence="3" id="KW-1185">Reference proteome</keyword>
<name>A0A9J7MVE6_BRAFL</name>
<dbReference type="Proteomes" id="UP000001554">
    <property type="component" value="Chromosome 1"/>
</dbReference>
<dbReference type="GO" id="GO:1905502">
    <property type="term" value="F:acetyl-CoA binding"/>
    <property type="evidence" value="ECO:0000318"/>
    <property type="project" value="GO_Central"/>
</dbReference>
<dbReference type="PROSITE" id="PS51186">
    <property type="entry name" value="GNAT"/>
    <property type="match status" value="1"/>
</dbReference>
<reference evidence="4" key="2">
    <citation type="submission" date="2025-08" db="UniProtKB">
        <authorList>
            <consortium name="RefSeq"/>
        </authorList>
    </citation>
    <scope>IDENTIFICATION</scope>
    <source>
        <strain evidence="4">S238N-H82</strain>
        <tissue evidence="4">Testes</tissue>
    </source>
</reference>
<accession>A0A9J7MVE6</accession>
<dbReference type="GO" id="GO:0005737">
    <property type="term" value="C:cytoplasm"/>
    <property type="evidence" value="ECO:0000318"/>
    <property type="project" value="GO_Central"/>
</dbReference>
<sequence>MDTEFVLLHDRRDLTQSCVELLNSEWPRSQALRERNLEKSSNDLPCSIVMLERTRSGKEKVVGYCKISRVLGMADSVVVESVVVSIENRGRGLGRRLMENMEEIAHRFGFKRVYLSTHDKQGFYEHLGYNYSKSVSAVKPCSVKINERLLKKLDASVLPNFNRTTMDLQLNGPAVNSSGAKNDDVFFEDSVNGQIRNNLTHPLSNCMKDMSLSAAQTSPSSEIIPPPPPPPGHIPPPPPPPGHIPPPPPPPGNIPPPPPPPGHIPPPPPPPGHIPPPPPPPGYIPPPPPSNIPPPPSQYIPPLESIPRPAPPSAPGYLSSTRQSRPPAPSGIFPKYRRFPSVEQKTDWMMKVLPDTS</sequence>
<feature type="region of interest" description="Disordered" evidence="1">
    <location>
        <begin position="213"/>
        <end position="338"/>
    </location>
</feature>
<evidence type="ECO:0000313" key="4">
    <source>
        <dbReference type="RefSeq" id="XP_035680330.1"/>
    </source>
</evidence>
<reference evidence="3" key="1">
    <citation type="journal article" date="2020" name="Nat. Ecol. Evol.">
        <title>Deeply conserved synteny resolves early events in vertebrate evolution.</title>
        <authorList>
            <person name="Simakov O."/>
            <person name="Marletaz F."/>
            <person name="Yue J.X."/>
            <person name="O'Connell B."/>
            <person name="Jenkins J."/>
            <person name="Brandt A."/>
            <person name="Calef R."/>
            <person name="Tung C.H."/>
            <person name="Huang T.K."/>
            <person name="Schmutz J."/>
            <person name="Satoh N."/>
            <person name="Yu J.K."/>
            <person name="Putnam N.H."/>
            <person name="Green R.E."/>
            <person name="Rokhsar D.S."/>
        </authorList>
    </citation>
    <scope>NUCLEOTIDE SEQUENCE [LARGE SCALE GENOMIC DNA]</scope>
    <source>
        <strain evidence="3">S238N-H82</strain>
    </source>
</reference>
<evidence type="ECO:0000313" key="3">
    <source>
        <dbReference type="Proteomes" id="UP000001554"/>
    </source>
</evidence>
<feature type="domain" description="N-acetyltransferase" evidence="2">
    <location>
        <begin position="6"/>
        <end position="154"/>
    </location>
</feature>
<evidence type="ECO:0000256" key="1">
    <source>
        <dbReference type="SAM" id="MobiDB-lite"/>
    </source>
</evidence>
<proteinExistence type="predicted"/>
<dbReference type="OrthoDB" id="329272at2759"/>
<dbReference type="PANTHER" id="PTHR13538">
    <property type="entry name" value="N-ACETYLTRANSFERASE 6"/>
    <property type="match status" value="1"/>
</dbReference>
<dbReference type="CDD" id="cd04301">
    <property type="entry name" value="NAT_SF"/>
    <property type="match status" value="1"/>
</dbReference>
<evidence type="ECO:0000259" key="2">
    <source>
        <dbReference type="PROSITE" id="PS51186"/>
    </source>
</evidence>
<dbReference type="RefSeq" id="XP_035680330.1">
    <property type="nucleotide sequence ID" value="XM_035824437.1"/>
</dbReference>
<protein>
    <submittedName>
        <fullName evidence="4">Protein diaphanous homolog 1-like</fullName>
    </submittedName>
</protein>
<dbReference type="PRINTS" id="PR01217">
    <property type="entry name" value="PRICHEXTENSN"/>
</dbReference>
<dbReference type="PANTHER" id="PTHR13538:SF4">
    <property type="entry name" value="N-ALPHA-ACETYLTRANSFERASE 80"/>
    <property type="match status" value="1"/>
</dbReference>
<dbReference type="InterPro" id="IPR039840">
    <property type="entry name" value="NAA80"/>
</dbReference>
<organism evidence="3 4">
    <name type="scientific">Branchiostoma floridae</name>
    <name type="common">Florida lancelet</name>
    <name type="synonym">Amphioxus</name>
    <dbReference type="NCBI Taxonomy" id="7739"/>
    <lineage>
        <taxon>Eukaryota</taxon>
        <taxon>Metazoa</taxon>
        <taxon>Chordata</taxon>
        <taxon>Cephalochordata</taxon>
        <taxon>Leptocardii</taxon>
        <taxon>Amphioxiformes</taxon>
        <taxon>Branchiostomatidae</taxon>
        <taxon>Branchiostoma</taxon>
    </lineage>
</organism>
<dbReference type="GO" id="GO:0008064">
    <property type="term" value="P:regulation of actin polymerization or depolymerization"/>
    <property type="evidence" value="ECO:0000318"/>
    <property type="project" value="GO_Central"/>
</dbReference>
<dbReference type="AlphaFoldDB" id="A0A9J7MVE6"/>